<dbReference type="Proteomes" id="UP000646749">
    <property type="component" value="Unassembled WGS sequence"/>
</dbReference>
<dbReference type="EMBL" id="BONW01000028">
    <property type="protein sequence ID" value="GIG90508.1"/>
    <property type="molecule type" value="Genomic_DNA"/>
</dbReference>
<accession>A0ABQ4E714</accession>
<reference evidence="2 3" key="1">
    <citation type="submission" date="2021-01" db="EMBL/GenBank/DDBJ databases">
        <title>Whole genome shotgun sequence of Plantactinospora endophytica NBRC 110450.</title>
        <authorList>
            <person name="Komaki H."/>
            <person name="Tamura T."/>
        </authorList>
    </citation>
    <scope>NUCLEOTIDE SEQUENCE [LARGE SCALE GENOMIC DNA]</scope>
    <source>
        <strain evidence="2 3">NBRC 110450</strain>
    </source>
</reference>
<dbReference type="Gene3D" id="2.20.25.570">
    <property type="match status" value="1"/>
</dbReference>
<dbReference type="GO" id="GO:0032259">
    <property type="term" value="P:methylation"/>
    <property type="evidence" value="ECO:0007669"/>
    <property type="project" value="UniProtKB-KW"/>
</dbReference>
<name>A0ABQ4E714_9ACTN</name>
<organism evidence="2 3">
    <name type="scientific">Plantactinospora endophytica</name>
    <dbReference type="NCBI Taxonomy" id="673535"/>
    <lineage>
        <taxon>Bacteria</taxon>
        <taxon>Bacillati</taxon>
        <taxon>Actinomycetota</taxon>
        <taxon>Actinomycetes</taxon>
        <taxon>Micromonosporales</taxon>
        <taxon>Micromonosporaceae</taxon>
        <taxon>Plantactinospora</taxon>
    </lineage>
</organism>
<dbReference type="InterPro" id="IPR041698">
    <property type="entry name" value="Methyltransf_25"/>
</dbReference>
<dbReference type="SUPFAM" id="SSF53335">
    <property type="entry name" value="S-adenosyl-L-methionine-dependent methyltransferases"/>
    <property type="match status" value="1"/>
</dbReference>
<feature type="domain" description="Methyltransferase" evidence="1">
    <location>
        <begin position="52"/>
        <end position="154"/>
    </location>
</feature>
<keyword evidence="2" id="KW-0489">Methyltransferase</keyword>
<gene>
    <name evidence="2" type="ORF">Pen02_54440</name>
</gene>
<dbReference type="GO" id="GO:0008168">
    <property type="term" value="F:methyltransferase activity"/>
    <property type="evidence" value="ECO:0007669"/>
    <property type="project" value="UniProtKB-KW"/>
</dbReference>
<dbReference type="RefSeq" id="WP_203868923.1">
    <property type="nucleotide sequence ID" value="NZ_BONW01000028.1"/>
</dbReference>
<proteinExistence type="predicted"/>
<comment type="caution">
    <text evidence="2">The sequence shown here is derived from an EMBL/GenBank/DDBJ whole genome shotgun (WGS) entry which is preliminary data.</text>
</comment>
<dbReference type="Gene3D" id="3.40.50.150">
    <property type="entry name" value="Vaccinia Virus protein VP39"/>
    <property type="match status" value="1"/>
</dbReference>
<sequence>MHGYTSSTYGNRIADIYDQPGQTPVDADRAAAFLHDLAARAAATGGGEPPRVLEWGVGTGRVAIPLAALGCDVAGVDTSEAMLARCRAAMLTRRRTTEAGGRLRLSIGDMTGIRVDGAPFHVVYAAFNTLLHLLTQEEQVAAFANSAAQLGPGGAVVVQVNVPDVGRLRDGQQVRVFEVETAYVDLNITLHDPVRQQLRTQQMIIKEGGAELRPLMQRYVWPSELDLMARLAGLRLTARYADWTGTPFTAESTEHVSVYRPAEER</sequence>
<evidence type="ECO:0000313" key="3">
    <source>
        <dbReference type="Proteomes" id="UP000646749"/>
    </source>
</evidence>
<dbReference type="CDD" id="cd02440">
    <property type="entry name" value="AdoMet_MTases"/>
    <property type="match status" value="1"/>
</dbReference>
<evidence type="ECO:0000313" key="2">
    <source>
        <dbReference type="EMBL" id="GIG90508.1"/>
    </source>
</evidence>
<keyword evidence="3" id="KW-1185">Reference proteome</keyword>
<dbReference type="InterPro" id="IPR029063">
    <property type="entry name" value="SAM-dependent_MTases_sf"/>
</dbReference>
<protein>
    <submittedName>
        <fullName evidence="2">Methyltransferase</fullName>
    </submittedName>
</protein>
<evidence type="ECO:0000259" key="1">
    <source>
        <dbReference type="Pfam" id="PF13649"/>
    </source>
</evidence>
<keyword evidence="2" id="KW-0808">Transferase</keyword>
<dbReference type="Pfam" id="PF13649">
    <property type="entry name" value="Methyltransf_25"/>
    <property type="match status" value="1"/>
</dbReference>